<sequence>MDNNQKYLKSVIIDKVSGNEAVEFDDVTIEESRLNLYLNGEKAISMMCIPIDQDAHAVGFLMSENVISSIDDVEELTVSEDGLTVDIKAKINEGSLENLYTEKTLVSGCGGGVTGNVEGSVEIPFNQISFQVKPEVISREVKKFYEESELYKLTGCVHKAMIYLLDGTTVTSEDIGRHNAIDKVVGKCKLKGLDTTKSVLFVSGRLSSEMVTKAVMHKVPIVVSRTAPTYLGVQTAHKHGVTLIGFARGKRMNLYTHQGRIDV</sequence>
<keyword evidence="1 3" id="KW-0963">Cytoplasm</keyword>
<dbReference type="Gene3D" id="3.40.140.10">
    <property type="entry name" value="Cytidine Deaminase, domain 2"/>
    <property type="match status" value="1"/>
</dbReference>
<evidence type="ECO:0000313" key="5">
    <source>
        <dbReference type="Proteomes" id="UP000233248"/>
    </source>
</evidence>
<evidence type="ECO:0000313" key="4">
    <source>
        <dbReference type="EMBL" id="PKI81436.1"/>
    </source>
</evidence>
<dbReference type="GO" id="GO:0006777">
    <property type="term" value="P:Mo-molybdopterin cofactor biosynthetic process"/>
    <property type="evidence" value="ECO:0007669"/>
    <property type="project" value="UniProtKB-UniRule"/>
</dbReference>
<evidence type="ECO:0000256" key="3">
    <source>
        <dbReference type="HAMAP-Rule" id="MF_00187"/>
    </source>
</evidence>
<reference evidence="4 5" key="1">
    <citation type="submission" date="2017-09" db="EMBL/GenBank/DDBJ databases">
        <title>Genomics of the genus Arcobacter.</title>
        <authorList>
            <person name="Perez-Cataluna A."/>
            <person name="Figueras M.J."/>
            <person name="Salas-Masso N."/>
        </authorList>
    </citation>
    <scope>NUCLEOTIDE SEQUENCE [LARGE SCALE GENOMIC DNA]</scope>
    <source>
        <strain evidence="4 5">DSM 18005</strain>
    </source>
</reference>
<keyword evidence="2 3" id="KW-0501">Molybdenum cofactor biosynthesis</keyword>
<feature type="active site" description="Cysteine persulfide intermediate" evidence="3">
    <location>
        <position position="109"/>
    </location>
</feature>
<organism evidence="4 5">
    <name type="scientific">Malaciobacter halophilus</name>
    <dbReference type="NCBI Taxonomy" id="197482"/>
    <lineage>
        <taxon>Bacteria</taxon>
        <taxon>Pseudomonadati</taxon>
        <taxon>Campylobacterota</taxon>
        <taxon>Epsilonproteobacteria</taxon>
        <taxon>Campylobacterales</taxon>
        <taxon>Arcobacteraceae</taxon>
        <taxon>Malaciobacter</taxon>
    </lineage>
</organism>
<accession>A0A2N1J4G2</accession>
<dbReference type="Pfam" id="PF02634">
    <property type="entry name" value="FdhD-NarQ"/>
    <property type="match status" value="1"/>
</dbReference>
<dbReference type="KEGG" id="ahs:AHALO_1005"/>
<dbReference type="RefSeq" id="WP_101183954.1">
    <property type="nucleotide sequence ID" value="NZ_CP031218.1"/>
</dbReference>
<dbReference type="Gene3D" id="3.10.20.10">
    <property type="match status" value="1"/>
</dbReference>
<comment type="similarity">
    <text evidence="3">Belongs to the FdhD family.</text>
</comment>
<dbReference type="PANTHER" id="PTHR30592">
    <property type="entry name" value="FORMATE DEHYDROGENASE"/>
    <property type="match status" value="1"/>
</dbReference>
<comment type="function">
    <text evidence="3">Required for formate dehydrogenase (FDH) activity. Acts as a sulfur carrier protein that transfers sulfur from IscS to the molybdenum cofactor prior to its insertion into FDH.</text>
</comment>
<evidence type="ECO:0000256" key="2">
    <source>
        <dbReference type="ARBA" id="ARBA00023150"/>
    </source>
</evidence>
<dbReference type="PIRSF" id="PIRSF015626">
    <property type="entry name" value="FdhD"/>
    <property type="match status" value="1"/>
</dbReference>
<dbReference type="Proteomes" id="UP000233248">
    <property type="component" value="Unassembled WGS sequence"/>
</dbReference>
<proteinExistence type="inferred from homology"/>
<protein>
    <recommendedName>
        <fullName evidence="3">Sulfur carrier protein FdhD</fullName>
    </recommendedName>
</protein>
<dbReference type="NCBIfam" id="TIGR00129">
    <property type="entry name" value="fdhD_narQ"/>
    <property type="match status" value="1"/>
</dbReference>
<feature type="binding site" evidence="3">
    <location>
        <begin position="246"/>
        <end position="251"/>
    </location>
    <ligand>
        <name>Mo-bis(molybdopterin guanine dinucleotide)</name>
        <dbReference type="ChEBI" id="CHEBI:60539"/>
    </ligand>
</feature>
<dbReference type="NCBIfam" id="NF001943">
    <property type="entry name" value="PRK00724.1-2"/>
    <property type="match status" value="1"/>
</dbReference>
<dbReference type="GO" id="GO:0005737">
    <property type="term" value="C:cytoplasm"/>
    <property type="evidence" value="ECO:0007669"/>
    <property type="project" value="UniProtKB-SubCell"/>
</dbReference>
<dbReference type="OrthoDB" id="3197277at2"/>
<comment type="subcellular location">
    <subcellularLocation>
        <location evidence="3">Cytoplasm</location>
    </subcellularLocation>
</comment>
<dbReference type="GO" id="GO:0016783">
    <property type="term" value="F:sulfurtransferase activity"/>
    <property type="evidence" value="ECO:0007669"/>
    <property type="project" value="InterPro"/>
</dbReference>
<name>A0A2N1J4G2_9BACT</name>
<dbReference type="EMBL" id="NXIF01000015">
    <property type="protein sequence ID" value="PKI81436.1"/>
    <property type="molecule type" value="Genomic_DNA"/>
</dbReference>
<comment type="caution">
    <text evidence="4">The sequence shown here is derived from an EMBL/GenBank/DDBJ whole genome shotgun (WGS) entry which is preliminary data.</text>
</comment>
<keyword evidence="5" id="KW-1185">Reference proteome</keyword>
<dbReference type="SUPFAM" id="SSF53927">
    <property type="entry name" value="Cytidine deaminase-like"/>
    <property type="match status" value="1"/>
</dbReference>
<dbReference type="InterPro" id="IPR016193">
    <property type="entry name" value="Cytidine_deaminase-like"/>
</dbReference>
<evidence type="ECO:0000256" key="1">
    <source>
        <dbReference type="ARBA" id="ARBA00022490"/>
    </source>
</evidence>
<dbReference type="HAMAP" id="MF_00187">
    <property type="entry name" value="FdhD"/>
    <property type="match status" value="1"/>
</dbReference>
<dbReference type="PANTHER" id="PTHR30592:SF1">
    <property type="entry name" value="SULFUR CARRIER PROTEIN FDHD"/>
    <property type="match status" value="1"/>
</dbReference>
<keyword evidence="4" id="KW-0808">Transferase</keyword>
<gene>
    <name evidence="3" type="primary">fdhD</name>
    <name evidence="4" type="ORF">CP960_03960</name>
</gene>
<dbReference type="AlphaFoldDB" id="A0A2N1J4G2"/>
<dbReference type="GO" id="GO:0097163">
    <property type="term" value="F:sulfur carrier activity"/>
    <property type="evidence" value="ECO:0007669"/>
    <property type="project" value="UniProtKB-UniRule"/>
</dbReference>
<dbReference type="InterPro" id="IPR003786">
    <property type="entry name" value="FdhD"/>
</dbReference>